<dbReference type="GO" id="GO:0140359">
    <property type="term" value="F:ABC-type transporter activity"/>
    <property type="evidence" value="ECO:0007669"/>
    <property type="project" value="InterPro"/>
</dbReference>
<proteinExistence type="predicted"/>
<name>A0A6N7XSS3_9FIRM</name>
<dbReference type="AlphaFoldDB" id="A0A6N7XSS3"/>
<dbReference type="GO" id="GO:0005886">
    <property type="term" value="C:plasma membrane"/>
    <property type="evidence" value="ECO:0007669"/>
    <property type="project" value="UniProtKB-SubCell"/>
</dbReference>
<protein>
    <submittedName>
        <fullName evidence="2">ABC transporter permease subunit</fullName>
    </submittedName>
</protein>
<dbReference type="RefSeq" id="WP_154439225.1">
    <property type="nucleotide sequence ID" value="NZ_JAHLPJ010000001.1"/>
</dbReference>
<keyword evidence="1" id="KW-0812">Transmembrane</keyword>
<reference evidence="2 3" key="1">
    <citation type="submission" date="2019-09" db="EMBL/GenBank/DDBJ databases">
        <title>In-depth cultivation of the pig gut microbiome towards novel bacterial diversity and tailored functional studies.</title>
        <authorList>
            <person name="Wylensek D."/>
            <person name="Hitch T.C.A."/>
            <person name="Clavel T."/>
        </authorList>
    </citation>
    <scope>NUCLEOTIDE SEQUENCE [LARGE SCALE GENOMIC DNA]</scope>
    <source>
        <strain evidence="2 3">WCA3-693-APC-4?</strain>
    </source>
</reference>
<feature type="transmembrane region" description="Helical" evidence="1">
    <location>
        <begin position="368"/>
        <end position="387"/>
    </location>
</feature>
<keyword evidence="3" id="KW-1185">Reference proteome</keyword>
<feature type="transmembrane region" description="Helical" evidence="1">
    <location>
        <begin position="15"/>
        <end position="32"/>
    </location>
</feature>
<accession>A0A6N7XSS3</accession>
<sequence length="440" mass="50988">MLKSYGIRQVLNKKVFFILIVVIVFVCISELNNLKLEDFNNRNISELKHSTSMNNSKGSLERTISIYRKGEKEVPYFRLAIKNSEIAIENIEQGNYIEAYRYEMMVRILDLNLYSHLEQREYIESVARPIWEDISPDTEYPDNNGEEFDFYSGSSPNSHTDFKYWLTHLQYLYTCYTLGIPYVEDHSANNMVFLYKIMDKVIPVSIILFILLLTYDTVSEEHRIHISRNVLSQPFKRHTYLRKKIISNIVAIVPSMIITIILICIFTGIYTDSHSLKMPILTTNNQWTEFYHNGMDIEKKQDSKIFGSDNLGPTFVNKRDLVTNLFDKVVYLPFWEVLLIYSLEMLLFIIFILSVTIYISAMTNKKSISIGVSVGIIGGLYLVHKYFPKIPNPLLALETRNIISGASNFTLLSLTLIQVASILVVVLVGNYLFNRKDISY</sequence>
<organism evidence="2 3">
    <name type="scientific">Tissierella pigra</name>
    <dbReference type="NCBI Taxonomy" id="2607614"/>
    <lineage>
        <taxon>Bacteria</taxon>
        <taxon>Bacillati</taxon>
        <taxon>Bacillota</taxon>
        <taxon>Tissierellia</taxon>
        <taxon>Tissierellales</taxon>
        <taxon>Tissierellaceae</taxon>
        <taxon>Tissierella</taxon>
    </lineage>
</organism>
<evidence type="ECO:0000256" key="1">
    <source>
        <dbReference type="SAM" id="Phobius"/>
    </source>
</evidence>
<comment type="caution">
    <text evidence="2">The sequence shown here is derived from an EMBL/GenBank/DDBJ whole genome shotgun (WGS) entry which is preliminary data.</text>
</comment>
<evidence type="ECO:0000313" key="3">
    <source>
        <dbReference type="Proteomes" id="UP000469523"/>
    </source>
</evidence>
<evidence type="ECO:0000313" key="2">
    <source>
        <dbReference type="EMBL" id="MSU00807.1"/>
    </source>
</evidence>
<dbReference type="PANTHER" id="PTHR37305">
    <property type="entry name" value="INTEGRAL MEMBRANE PROTEIN-RELATED"/>
    <property type="match status" value="1"/>
</dbReference>
<dbReference type="Proteomes" id="UP000469523">
    <property type="component" value="Unassembled WGS sequence"/>
</dbReference>
<feature type="transmembrane region" description="Helical" evidence="1">
    <location>
        <begin position="407"/>
        <end position="433"/>
    </location>
</feature>
<keyword evidence="1" id="KW-0472">Membrane</keyword>
<gene>
    <name evidence="2" type="ORF">FYJ83_04910</name>
</gene>
<feature type="transmembrane region" description="Helical" evidence="1">
    <location>
        <begin position="338"/>
        <end position="361"/>
    </location>
</feature>
<feature type="transmembrane region" description="Helical" evidence="1">
    <location>
        <begin position="245"/>
        <end position="270"/>
    </location>
</feature>
<dbReference type="EMBL" id="VUNQ01000007">
    <property type="protein sequence ID" value="MSU00807.1"/>
    <property type="molecule type" value="Genomic_DNA"/>
</dbReference>
<keyword evidence="1" id="KW-1133">Transmembrane helix</keyword>
<dbReference type="PANTHER" id="PTHR37305:SF1">
    <property type="entry name" value="MEMBRANE PROTEIN"/>
    <property type="match status" value="1"/>
</dbReference>